<feature type="region of interest" description="Disordered" evidence="1">
    <location>
        <begin position="1"/>
        <end position="24"/>
    </location>
</feature>
<dbReference type="AlphaFoldDB" id="A0A6J6V1X3"/>
<dbReference type="EMBL" id="CAFBMH010000105">
    <property type="protein sequence ID" value="CAB4924380.1"/>
    <property type="molecule type" value="Genomic_DNA"/>
</dbReference>
<evidence type="ECO:0000313" key="2">
    <source>
        <dbReference type="EMBL" id="CAB4765696.1"/>
    </source>
</evidence>
<name>A0A6J6V1X3_9ZZZZ</name>
<evidence type="ECO:0000313" key="3">
    <source>
        <dbReference type="EMBL" id="CAB4836524.1"/>
    </source>
</evidence>
<dbReference type="EMBL" id="CAEZYR010000139">
    <property type="protein sequence ID" value="CAB4765696.1"/>
    <property type="molecule type" value="Genomic_DNA"/>
</dbReference>
<proteinExistence type="predicted"/>
<accession>A0A6J6V1X3</accession>
<dbReference type="EMBL" id="CAFABA010000189">
    <property type="protein sequence ID" value="CAB4836524.1"/>
    <property type="molecule type" value="Genomic_DNA"/>
</dbReference>
<dbReference type="SUPFAM" id="SSF51182">
    <property type="entry name" value="RmlC-like cupins"/>
    <property type="match status" value="1"/>
</dbReference>
<dbReference type="InterPro" id="IPR014710">
    <property type="entry name" value="RmlC-like_jellyroll"/>
</dbReference>
<protein>
    <submittedName>
        <fullName evidence="2">Unannotated protein</fullName>
    </submittedName>
</protein>
<dbReference type="InterPro" id="IPR011051">
    <property type="entry name" value="RmlC_Cupin_sf"/>
</dbReference>
<organism evidence="2">
    <name type="scientific">freshwater metagenome</name>
    <dbReference type="NCBI Taxonomy" id="449393"/>
    <lineage>
        <taxon>unclassified sequences</taxon>
        <taxon>metagenomes</taxon>
        <taxon>ecological metagenomes</taxon>
    </lineage>
</organism>
<dbReference type="Gene3D" id="2.60.120.10">
    <property type="entry name" value="Jelly Rolls"/>
    <property type="match status" value="1"/>
</dbReference>
<gene>
    <name evidence="2" type="ORF">UFOPK2754_02755</name>
    <name evidence="3" type="ORF">UFOPK3139_02968</name>
    <name evidence="4" type="ORF">UFOPK3543_02274</name>
</gene>
<reference evidence="2" key="1">
    <citation type="submission" date="2020-05" db="EMBL/GenBank/DDBJ databases">
        <authorList>
            <person name="Chiriac C."/>
            <person name="Salcher M."/>
            <person name="Ghai R."/>
            <person name="Kavagutti S V."/>
        </authorList>
    </citation>
    <scope>NUCLEOTIDE SEQUENCE</scope>
</reference>
<evidence type="ECO:0000256" key="1">
    <source>
        <dbReference type="SAM" id="MobiDB-lite"/>
    </source>
</evidence>
<evidence type="ECO:0000313" key="4">
    <source>
        <dbReference type="EMBL" id="CAB4924380.1"/>
    </source>
</evidence>
<sequence length="171" mass="18993">MSAPESPKIDGLGPTIRHLDHSDNPWQKVRAQRNADGSESFVHEKWLAFSADPQYLSLYAKYDPGMIVRRHGHFSPHIVFVLEGDVWCGDVHCPAGTHIELPLGGAFGPFVAGPNGTVMYEVMMGDPRSWGEEPEAFEAALAKHGVTPLPDPPLEYPDWLQDLRTHWAADE</sequence>